<protein>
    <submittedName>
        <fullName evidence="1">GDP-mannose:glycolipid 4-beta-D-mannosyltransferase</fullName>
    </submittedName>
</protein>
<dbReference type="Pfam" id="PF13692">
    <property type="entry name" value="Glyco_trans_1_4"/>
    <property type="match status" value="1"/>
</dbReference>
<name>A0A8J3GSG4_9MICO</name>
<proteinExistence type="predicted"/>
<dbReference type="SUPFAM" id="SSF53756">
    <property type="entry name" value="UDP-Glycosyltransferase/glycogen phosphorylase"/>
    <property type="match status" value="1"/>
</dbReference>
<keyword evidence="2" id="KW-1185">Reference proteome</keyword>
<dbReference type="AlphaFoldDB" id="A0A8J3GSG4"/>
<dbReference type="Proteomes" id="UP000617531">
    <property type="component" value="Unassembled WGS sequence"/>
</dbReference>
<sequence length="348" mass="38437">MIVAAAPAYATRHANPYNALLADALAATGVEMREFALRDLLRARPDIVHLHWPELLFLSTHRPWQAEARIAAFTRLIRRARRRGTRLVWTVHNDGAHEERSTRRVRAALDRMLARDVDAVFSMSEAGDRAARARLGDEVPVFRTRHGDYQGAYPFRWDRDAARAELGLDPHARLVVAVGQVRPYKNLDRLAEVARRSADPELRLAIAGAPDGDATADSVERAAAGDPRIRLDLAHLDDARLATWLAAADLIALPYRRILNSGAALLALSAHRPVLVPALGAMPELAADLGPAWVRTYSGDLDTQTLEDAVGWATEPRPIPPELSAYSWSRIADDTIAGYRLTLARPPR</sequence>
<evidence type="ECO:0000313" key="1">
    <source>
        <dbReference type="EMBL" id="GHF21991.1"/>
    </source>
</evidence>
<dbReference type="EMBL" id="BNAI01000005">
    <property type="protein sequence ID" value="GHF21991.1"/>
    <property type="molecule type" value="Genomic_DNA"/>
</dbReference>
<comment type="caution">
    <text evidence="1">The sequence shown here is derived from an EMBL/GenBank/DDBJ whole genome shotgun (WGS) entry which is preliminary data.</text>
</comment>
<gene>
    <name evidence="1" type="primary">gumI</name>
    <name evidence="1" type="ORF">GCM10011600_23830</name>
</gene>
<reference evidence="1" key="1">
    <citation type="journal article" date="2014" name="Int. J. Syst. Evol. Microbiol.">
        <title>Complete genome sequence of Corynebacterium casei LMG S-19264T (=DSM 44701T), isolated from a smear-ripened cheese.</title>
        <authorList>
            <consortium name="US DOE Joint Genome Institute (JGI-PGF)"/>
            <person name="Walter F."/>
            <person name="Albersmeier A."/>
            <person name="Kalinowski J."/>
            <person name="Ruckert C."/>
        </authorList>
    </citation>
    <scope>NUCLEOTIDE SEQUENCE</scope>
    <source>
        <strain evidence="1">CGMCC 1.16548</strain>
    </source>
</reference>
<accession>A0A8J3GSG4</accession>
<dbReference type="Gene3D" id="3.40.50.2000">
    <property type="entry name" value="Glycogen Phosphorylase B"/>
    <property type="match status" value="2"/>
</dbReference>
<reference evidence="1" key="2">
    <citation type="submission" date="2020-09" db="EMBL/GenBank/DDBJ databases">
        <authorList>
            <person name="Sun Q."/>
            <person name="Zhou Y."/>
        </authorList>
    </citation>
    <scope>NUCLEOTIDE SEQUENCE</scope>
    <source>
        <strain evidence="1">CGMCC 1.16548</strain>
    </source>
</reference>
<dbReference type="RefSeq" id="WP_191283736.1">
    <property type="nucleotide sequence ID" value="NZ_BNAI01000005.1"/>
</dbReference>
<evidence type="ECO:0000313" key="2">
    <source>
        <dbReference type="Proteomes" id="UP000617531"/>
    </source>
</evidence>
<organism evidence="1 2">
    <name type="scientific">Pseudolysinimonas yzui</name>
    <dbReference type="NCBI Taxonomy" id="2708254"/>
    <lineage>
        <taxon>Bacteria</taxon>
        <taxon>Bacillati</taxon>
        <taxon>Actinomycetota</taxon>
        <taxon>Actinomycetes</taxon>
        <taxon>Micrococcales</taxon>
        <taxon>Microbacteriaceae</taxon>
        <taxon>Pseudolysinimonas</taxon>
    </lineage>
</organism>